<feature type="compositionally biased region" description="Basic and acidic residues" evidence="1">
    <location>
        <begin position="238"/>
        <end position="256"/>
    </location>
</feature>
<feature type="compositionally biased region" description="Low complexity" evidence="1">
    <location>
        <begin position="269"/>
        <end position="286"/>
    </location>
</feature>
<dbReference type="KEGG" id="zca:113920497"/>
<dbReference type="RefSeq" id="XP_027446499.1">
    <property type="nucleotide sequence ID" value="XM_027590698.1"/>
</dbReference>
<dbReference type="GeneID" id="113920497"/>
<keyword evidence="2" id="KW-1185">Reference proteome</keyword>
<sequence>MFPRILEFPKPQYVEGGAPEWAPLLSFVVVYEVLFELYYLYRRAKCSYEVQRGMRGVSGTAAAKPLLGHAFGSHTAGLRKHISTIEGRALRKPQEGCASRRVCGARGSARAQSLLTEGVPEAWREVSGRGAPRGGRRWAGGGEARPGKGSAALRAAPSSRSPSRLARAAVGGACGDWRAGGEVGSTLFFMLMREWGLSVFTLRREPPPFIHPHGPSRCCRRRPTCAFAPLRALGRGRGGGDDPRRVATARAPREAPSRGGPAGRPHPRPGASGRSKAEAGGEAGARARGGRGEDGGGYSSCQHVDLTAPKAFLRILAEKKVFPSGQTCLSRTSHTWVFPCSLKNPTE</sequence>
<evidence type="ECO:0000256" key="1">
    <source>
        <dbReference type="SAM" id="MobiDB-lite"/>
    </source>
</evidence>
<evidence type="ECO:0000313" key="2">
    <source>
        <dbReference type="Proteomes" id="UP000515165"/>
    </source>
</evidence>
<feature type="compositionally biased region" description="Low complexity" evidence="1">
    <location>
        <begin position="150"/>
        <end position="160"/>
    </location>
</feature>
<feature type="region of interest" description="Disordered" evidence="1">
    <location>
        <begin position="231"/>
        <end position="297"/>
    </location>
</feature>
<dbReference type="Proteomes" id="UP000515165">
    <property type="component" value="Chromosome 3"/>
</dbReference>
<gene>
    <name evidence="3" type="primary">LOC113920497</name>
</gene>
<reference evidence="3" key="1">
    <citation type="submission" date="2025-08" db="UniProtKB">
        <authorList>
            <consortium name="RefSeq"/>
        </authorList>
    </citation>
    <scope>IDENTIFICATION</scope>
    <source>
        <tissue evidence="3">Blood</tissue>
    </source>
</reference>
<accession>A0A6J2CRZ0</accession>
<organism evidence="2 3">
    <name type="scientific">Zalophus californianus</name>
    <name type="common">California sealion</name>
    <dbReference type="NCBI Taxonomy" id="9704"/>
    <lineage>
        <taxon>Eukaryota</taxon>
        <taxon>Metazoa</taxon>
        <taxon>Chordata</taxon>
        <taxon>Craniata</taxon>
        <taxon>Vertebrata</taxon>
        <taxon>Euteleostomi</taxon>
        <taxon>Mammalia</taxon>
        <taxon>Eutheria</taxon>
        <taxon>Laurasiatheria</taxon>
        <taxon>Carnivora</taxon>
        <taxon>Caniformia</taxon>
        <taxon>Pinnipedia</taxon>
        <taxon>Otariidae</taxon>
        <taxon>Zalophus</taxon>
    </lineage>
</organism>
<protein>
    <submittedName>
        <fullName evidence="3">Uncharacterized protein LOC113920497</fullName>
    </submittedName>
</protein>
<evidence type="ECO:0000313" key="3">
    <source>
        <dbReference type="RefSeq" id="XP_027446499.1"/>
    </source>
</evidence>
<dbReference type="AlphaFoldDB" id="A0A6J2CRZ0"/>
<name>A0A6J2CRZ0_ZALCA</name>
<proteinExistence type="predicted"/>
<feature type="region of interest" description="Disordered" evidence="1">
    <location>
        <begin position="127"/>
        <end position="160"/>
    </location>
</feature>
<feature type="compositionally biased region" description="Gly residues" evidence="1">
    <location>
        <begin position="131"/>
        <end position="144"/>
    </location>
</feature>
<dbReference type="OrthoDB" id="9809553at2759"/>